<feature type="transmembrane region" description="Helical" evidence="1">
    <location>
        <begin position="310"/>
        <end position="332"/>
    </location>
</feature>
<feature type="transmembrane region" description="Helical" evidence="1">
    <location>
        <begin position="140"/>
        <end position="165"/>
    </location>
</feature>
<feature type="transmembrane region" description="Helical" evidence="1">
    <location>
        <begin position="540"/>
        <end position="560"/>
    </location>
</feature>
<evidence type="ECO:0000313" key="4">
    <source>
        <dbReference type="Proteomes" id="UP000321051"/>
    </source>
</evidence>
<feature type="transmembrane region" description="Helical" evidence="1">
    <location>
        <begin position="55"/>
        <end position="73"/>
    </location>
</feature>
<comment type="caution">
    <text evidence="3">The sequence shown here is derived from an EMBL/GenBank/DDBJ whole genome shotgun (WGS) entry which is preliminary data.</text>
</comment>
<feature type="transmembrane region" description="Helical" evidence="1">
    <location>
        <begin position="417"/>
        <end position="436"/>
    </location>
</feature>
<evidence type="ECO:0000259" key="2">
    <source>
        <dbReference type="Pfam" id="PF06808"/>
    </source>
</evidence>
<dbReference type="InterPro" id="IPR011853">
    <property type="entry name" value="TRAP_DctM-Dct_fused"/>
</dbReference>
<feature type="transmembrane region" description="Helical" evidence="1">
    <location>
        <begin position="116"/>
        <end position="133"/>
    </location>
</feature>
<keyword evidence="1" id="KW-1133">Transmembrane helix</keyword>
<dbReference type="NCBIfam" id="TIGR02123">
    <property type="entry name" value="TRAP_fused"/>
    <property type="match status" value="1"/>
</dbReference>
<keyword evidence="1" id="KW-0472">Membrane</keyword>
<dbReference type="AlphaFoldDB" id="A0A510Y9P5"/>
<feature type="transmembrane region" description="Helical" evidence="1">
    <location>
        <begin position="378"/>
        <end position="396"/>
    </location>
</feature>
<dbReference type="Pfam" id="PF06808">
    <property type="entry name" value="DctM"/>
    <property type="match status" value="1"/>
</dbReference>
<accession>A0A510Y9P5</accession>
<feature type="transmembrane region" description="Helical" evidence="1">
    <location>
        <begin position="30"/>
        <end position="49"/>
    </location>
</feature>
<feature type="transmembrane region" description="Helical" evidence="1">
    <location>
        <begin position="185"/>
        <end position="208"/>
    </location>
</feature>
<feature type="transmembrane region" description="Helical" evidence="1">
    <location>
        <begin position="353"/>
        <end position="372"/>
    </location>
</feature>
<dbReference type="PANTHER" id="PTHR43849">
    <property type="entry name" value="BLL3936 PROTEIN"/>
    <property type="match status" value="1"/>
</dbReference>
<dbReference type="STRING" id="1371.GCA_900166605_01135"/>
<feature type="transmembrane region" description="Helical" evidence="1">
    <location>
        <begin position="502"/>
        <end position="528"/>
    </location>
</feature>
<dbReference type="EMBL" id="BJUN01000027">
    <property type="protein sequence ID" value="GEK60068.1"/>
    <property type="molecule type" value="Genomic_DNA"/>
</dbReference>
<name>A0A510Y9P5_MARHA</name>
<sequence length="655" mass="70706">MANSNTNLDSNQRTENIQTPERYSSTWRKILVVSVAVILAVFAIVSNSFLNMQEIYRNSVFLMLSSFLTFLLYPSSKKNENSPFSIVDIVLALGSAIAIGYILYGYSNIHIDRLSQAVTINYIFATIAIVFLLEATRRALGWFIPILIILAMVYSIVGPYFSGVFGHAGFSIERLLYRVYMTTEGIFGMTLSIAATYIVIFIILGAFLSVSGASKLFNDLALAFAGRYSGGPAQVSVLTSALTGSLSGSAVANVATTGTFTIPLMKSVGFRSRFAGAVEATASTGGMMMPPIMGAAAFIMAGFLGVPYSVIVLAAIIPTFLYFGALILAINIESRKQGLKGISKESIPQVFKVLKERGLLLLPLIIVVYFLLSGRTPLFAGFVGIISIIIVSWLTLDPSTRITPRKLIQGLYEGAKGTVQVTMACASIGIMIAVISMTGLGEAISTNILAISSGNLLIALFLVMLTCIVLSLGLPSTALYIIVSVTVAPVLIDMGINDVAAHFFVFWFGVLSSITPPVALASYTASGIAKSDAMQTSWSALRLALPGFIIPFLIAFNPAIVMQGSNNNFLDIILTLLLASSIVFALTIVLAKYFLKPLLWWEQLLFVFPIILLLFTNVFTIMLGVLLLGGAVAIQIYRYHYQGRSYDTAFKKGDY</sequence>
<keyword evidence="1" id="KW-0812">Transmembrane</keyword>
<dbReference type="InterPro" id="IPR010656">
    <property type="entry name" value="DctM"/>
</dbReference>
<dbReference type="PANTHER" id="PTHR43849:SF2">
    <property type="entry name" value="BLL3936 PROTEIN"/>
    <property type="match status" value="1"/>
</dbReference>
<feature type="domain" description="TRAP C4-dicarboxylate transport system permease DctM subunit" evidence="2">
    <location>
        <begin position="128"/>
        <end position="566"/>
    </location>
</feature>
<feature type="transmembrane region" description="Helical" evidence="1">
    <location>
        <begin position="604"/>
        <end position="637"/>
    </location>
</feature>
<dbReference type="OrthoDB" id="9759894at2"/>
<gene>
    <name evidence="3" type="ORF">MHA01_29730</name>
</gene>
<feature type="transmembrane region" description="Helical" evidence="1">
    <location>
        <begin position="572"/>
        <end position="595"/>
    </location>
</feature>
<evidence type="ECO:0000256" key="1">
    <source>
        <dbReference type="SAM" id="Phobius"/>
    </source>
</evidence>
<protein>
    <submittedName>
        <fullName evidence="3">C4-dicarboxylate ABC transporter</fullName>
    </submittedName>
</protein>
<dbReference type="RefSeq" id="WP_094908640.1">
    <property type="nucleotide sequence ID" value="NZ_BJUN01000027.1"/>
</dbReference>
<reference evidence="3 4" key="1">
    <citation type="submission" date="2019-07" db="EMBL/GenBank/DDBJ databases">
        <title>Whole genome shotgun sequence of Marinococcus halophilus NBRC 102359.</title>
        <authorList>
            <person name="Hosoyama A."/>
            <person name="Uohara A."/>
            <person name="Ohji S."/>
            <person name="Ichikawa N."/>
        </authorList>
    </citation>
    <scope>NUCLEOTIDE SEQUENCE [LARGE SCALE GENOMIC DNA]</scope>
    <source>
        <strain evidence="3 4">NBRC 102359</strain>
    </source>
</reference>
<feature type="transmembrane region" description="Helical" evidence="1">
    <location>
        <begin position="274"/>
        <end position="304"/>
    </location>
</feature>
<evidence type="ECO:0000313" key="3">
    <source>
        <dbReference type="EMBL" id="GEK60068.1"/>
    </source>
</evidence>
<keyword evidence="4" id="KW-1185">Reference proteome</keyword>
<proteinExistence type="predicted"/>
<dbReference type="Proteomes" id="UP000321051">
    <property type="component" value="Unassembled WGS sequence"/>
</dbReference>
<feature type="transmembrane region" description="Helical" evidence="1">
    <location>
        <begin position="85"/>
        <end position="104"/>
    </location>
</feature>
<organism evidence="3 4">
    <name type="scientific">Marinococcus halophilus</name>
    <dbReference type="NCBI Taxonomy" id="1371"/>
    <lineage>
        <taxon>Bacteria</taxon>
        <taxon>Bacillati</taxon>
        <taxon>Bacillota</taxon>
        <taxon>Bacilli</taxon>
        <taxon>Bacillales</taxon>
        <taxon>Bacillaceae</taxon>
        <taxon>Marinococcus</taxon>
    </lineage>
</organism>